<dbReference type="PRINTS" id="PR00789">
    <property type="entry name" value="OSIALOPTASE"/>
</dbReference>
<dbReference type="InterPro" id="IPR000905">
    <property type="entry name" value="Gcp-like_dom"/>
</dbReference>
<evidence type="ECO:0000259" key="8">
    <source>
        <dbReference type="Pfam" id="PF00814"/>
    </source>
</evidence>
<dbReference type="Proteomes" id="UP001497453">
    <property type="component" value="Chromosome 4"/>
</dbReference>
<evidence type="ECO:0000313" key="9">
    <source>
        <dbReference type="EMBL" id="CAL1707937.1"/>
    </source>
</evidence>
<dbReference type="HAMAP" id="MF_01445">
    <property type="entry name" value="TsaD"/>
    <property type="match status" value="1"/>
</dbReference>
<evidence type="ECO:0000256" key="5">
    <source>
        <dbReference type="ARBA" id="ARBA00023315"/>
    </source>
</evidence>
<evidence type="ECO:0000256" key="7">
    <source>
        <dbReference type="HAMAP-Rule" id="MF_03179"/>
    </source>
</evidence>
<dbReference type="SUPFAM" id="SSF53067">
    <property type="entry name" value="Actin-like ATPase domain"/>
    <property type="match status" value="2"/>
</dbReference>
<evidence type="ECO:0000256" key="6">
    <source>
        <dbReference type="ARBA" id="ARBA00048117"/>
    </source>
</evidence>
<accession>A0ABP1DML4</accession>
<comment type="subcellular location">
    <subcellularLocation>
        <location evidence="7">Mitochondrion</location>
    </subcellularLocation>
</comment>
<evidence type="ECO:0000256" key="4">
    <source>
        <dbReference type="ARBA" id="ARBA00022723"/>
    </source>
</evidence>
<evidence type="ECO:0000313" key="10">
    <source>
        <dbReference type="Proteomes" id="UP001497453"/>
    </source>
</evidence>
<evidence type="ECO:0000256" key="1">
    <source>
        <dbReference type="ARBA" id="ARBA00012156"/>
    </source>
</evidence>
<organism evidence="9 10">
    <name type="scientific">Somion occarium</name>
    <dbReference type="NCBI Taxonomy" id="3059160"/>
    <lineage>
        <taxon>Eukaryota</taxon>
        <taxon>Fungi</taxon>
        <taxon>Dikarya</taxon>
        <taxon>Basidiomycota</taxon>
        <taxon>Agaricomycotina</taxon>
        <taxon>Agaricomycetes</taxon>
        <taxon>Polyporales</taxon>
        <taxon>Cerrenaceae</taxon>
        <taxon>Somion</taxon>
    </lineage>
</organism>
<gene>
    <name evidence="9" type="ORF">GFSPODELE1_LOCUS6605</name>
</gene>
<dbReference type="InterPro" id="IPR017861">
    <property type="entry name" value="KAE1/TsaD"/>
</dbReference>
<evidence type="ECO:0000256" key="2">
    <source>
        <dbReference type="ARBA" id="ARBA00022679"/>
    </source>
</evidence>
<sequence>MGQLFPRSLRNTPLFFSSRHFSNSLSNCRRSYTILGLESSADDSCAAIVTSSRKIKANIVIRQDAEHQQYGGIHPYVAVQSHQRNMPIAVKRALAEAQCSVHDIDGIAFTRGPGMPGCLTVAATTAKALAAALGKPLVGVHHMHAHALTPFLSQPEDDLPAYPFLTLLLTGGHTLLLLATSPNSYEILAESIDSTIGFAYDRASRALAMPPHPKGPGASLEAFCAQPADDSELQDLMQPLGVPLHNRMAFSYAGIVAQIILRIKELGDSLNDQTKLALARAFQNAAARHLEEKLLMAIMSCRKRNLDIKHMVMSGGVASNMFLRNRLRSCLEAASLASQSPIKLICPPPALCTDNAAMIAWASMTRFLTQDYDDLTVSLRPTWTLTNLTQPETEDKAWKGRRARHPEVDAV</sequence>
<keyword evidence="2 7" id="KW-0808">Transferase</keyword>
<comment type="subunit">
    <text evidence="7">Homodimer.</text>
</comment>
<feature type="domain" description="Gcp-like" evidence="8">
    <location>
        <begin position="55"/>
        <end position="361"/>
    </location>
</feature>
<dbReference type="InterPro" id="IPR022450">
    <property type="entry name" value="TsaD"/>
</dbReference>
<dbReference type="Gene3D" id="3.30.420.40">
    <property type="match status" value="2"/>
</dbReference>
<comment type="cofactor">
    <cofactor evidence="7">
        <name>a divalent metal cation</name>
        <dbReference type="ChEBI" id="CHEBI:60240"/>
    </cofactor>
    <text evidence="7">Binds 1 divalent metal cation per subunit.</text>
</comment>
<comment type="catalytic activity">
    <reaction evidence="6 7">
        <text>L-threonylcarbamoyladenylate + adenosine(37) in tRNA = N(6)-L-threonylcarbamoyladenosine(37) in tRNA + AMP + H(+)</text>
        <dbReference type="Rhea" id="RHEA:37059"/>
        <dbReference type="Rhea" id="RHEA-COMP:10162"/>
        <dbReference type="Rhea" id="RHEA-COMP:10163"/>
        <dbReference type="ChEBI" id="CHEBI:15378"/>
        <dbReference type="ChEBI" id="CHEBI:73682"/>
        <dbReference type="ChEBI" id="CHEBI:74411"/>
        <dbReference type="ChEBI" id="CHEBI:74418"/>
        <dbReference type="ChEBI" id="CHEBI:456215"/>
        <dbReference type="EC" id="2.3.1.234"/>
    </reaction>
</comment>
<dbReference type="PROSITE" id="PS01016">
    <property type="entry name" value="GLYCOPROTEASE"/>
    <property type="match status" value="1"/>
</dbReference>
<comment type="similarity">
    <text evidence="7">Belongs to the KAE1 / TsaD family.</text>
</comment>
<dbReference type="Pfam" id="PF00814">
    <property type="entry name" value="TsaD"/>
    <property type="match status" value="1"/>
</dbReference>
<dbReference type="InterPro" id="IPR017860">
    <property type="entry name" value="Peptidase_M22_CS"/>
</dbReference>
<proteinExistence type="inferred from homology"/>
<keyword evidence="3 7" id="KW-0819">tRNA processing</keyword>
<dbReference type="EMBL" id="OZ037947">
    <property type="protein sequence ID" value="CAL1707937.1"/>
    <property type="molecule type" value="Genomic_DNA"/>
</dbReference>
<dbReference type="NCBIfam" id="TIGR00329">
    <property type="entry name" value="gcp_kae1"/>
    <property type="match status" value="1"/>
</dbReference>
<dbReference type="PANTHER" id="PTHR11735">
    <property type="entry name" value="TRNA N6-ADENOSINE THREONYLCARBAMOYLTRANSFERASE"/>
    <property type="match status" value="1"/>
</dbReference>
<reference evidence="10" key="1">
    <citation type="submission" date="2024-04" db="EMBL/GenBank/DDBJ databases">
        <authorList>
            <person name="Shaw F."/>
            <person name="Minotto A."/>
        </authorList>
    </citation>
    <scope>NUCLEOTIDE SEQUENCE [LARGE SCALE GENOMIC DNA]</scope>
</reference>
<dbReference type="PANTHER" id="PTHR11735:SF6">
    <property type="entry name" value="TRNA N6-ADENOSINE THREONYLCARBAMOYLTRANSFERASE, MITOCHONDRIAL"/>
    <property type="match status" value="1"/>
</dbReference>
<keyword evidence="10" id="KW-1185">Reference proteome</keyword>
<dbReference type="EC" id="2.3.1.234" evidence="1"/>
<keyword evidence="5 7" id="KW-0012">Acyltransferase</keyword>
<dbReference type="InterPro" id="IPR043129">
    <property type="entry name" value="ATPase_NBD"/>
</dbReference>
<evidence type="ECO:0000256" key="3">
    <source>
        <dbReference type="ARBA" id="ARBA00022694"/>
    </source>
</evidence>
<name>A0ABP1DML4_9APHY</name>
<comment type="function">
    <text evidence="7">Required for the formation of a threonylcarbamoyl group on adenosine at position 37 (t(6)A37) in mitochondrial tRNAs that read codons beginning with adenine. Probably involved in the transfer of the threonylcarbamoyl moiety of threonylcarbamoyl-AMP (TC-AMP) to the N6 group of A37. Involved in mitochondrial genome maintenance.</text>
</comment>
<keyword evidence="7" id="KW-0496">Mitochondrion</keyword>
<protein>
    <recommendedName>
        <fullName evidence="1">N(6)-L-threonylcarbamoyladenine synthase</fullName>
        <ecNumber evidence="1">2.3.1.234</ecNumber>
    </recommendedName>
</protein>
<keyword evidence="4 7" id="KW-0479">Metal-binding</keyword>